<reference evidence="1 2" key="1">
    <citation type="submission" date="2024-12" db="EMBL/GenBank/DDBJ databases">
        <title>The unique morphological basis and parallel evolutionary history of personate flowers in Penstemon.</title>
        <authorList>
            <person name="Depatie T.H."/>
            <person name="Wessinger C.A."/>
        </authorList>
    </citation>
    <scope>NUCLEOTIDE SEQUENCE [LARGE SCALE GENOMIC DNA]</scope>
    <source>
        <strain evidence="1">WTNN_2</strain>
        <tissue evidence="1">Leaf</tissue>
    </source>
</reference>
<organism evidence="1 2">
    <name type="scientific">Penstemon smallii</name>
    <dbReference type="NCBI Taxonomy" id="265156"/>
    <lineage>
        <taxon>Eukaryota</taxon>
        <taxon>Viridiplantae</taxon>
        <taxon>Streptophyta</taxon>
        <taxon>Embryophyta</taxon>
        <taxon>Tracheophyta</taxon>
        <taxon>Spermatophyta</taxon>
        <taxon>Magnoliopsida</taxon>
        <taxon>eudicotyledons</taxon>
        <taxon>Gunneridae</taxon>
        <taxon>Pentapetalae</taxon>
        <taxon>asterids</taxon>
        <taxon>lamiids</taxon>
        <taxon>Lamiales</taxon>
        <taxon>Plantaginaceae</taxon>
        <taxon>Cheloneae</taxon>
        <taxon>Penstemon</taxon>
    </lineage>
</organism>
<evidence type="ECO:0000313" key="2">
    <source>
        <dbReference type="Proteomes" id="UP001634393"/>
    </source>
</evidence>
<name>A0ABD3TB73_9LAMI</name>
<accession>A0ABD3TB73</accession>
<dbReference type="AlphaFoldDB" id="A0ABD3TB73"/>
<dbReference type="EMBL" id="JBJXBP010000004">
    <property type="protein sequence ID" value="KAL3833866.1"/>
    <property type="molecule type" value="Genomic_DNA"/>
</dbReference>
<dbReference type="Gene3D" id="3.10.20.90">
    <property type="entry name" value="Phosphatidylinositol 3-kinase Catalytic Subunit, Chain A, domain 1"/>
    <property type="match status" value="1"/>
</dbReference>
<comment type="caution">
    <text evidence="1">The sequence shown here is derived from an EMBL/GenBank/DDBJ whole genome shotgun (WGS) entry which is preliminary data.</text>
</comment>
<evidence type="ECO:0000313" key="1">
    <source>
        <dbReference type="EMBL" id="KAL3833866.1"/>
    </source>
</evidence>
<proteinExistence type="predicted"/>
<sequence length="36" mass="4289">MIYCTDKNLDYNVVKFLYDGRHINISMTPNEVCTNY</sequence>
<gene>
    <name evidence="1" type="ORF">ACJIZ3_008602</name>
</gene>
<protein>
    <submittedName>
        <fullName evidence="1">Uncharacterized protein</fullName>
    </submittedName>
</protein>
<dbReference type="Proteomes" id="UP001634393">
    <property type="component" value="Unassembled WGS sequence"/>
</dbReference>
<keyword evidence="2" id="KW-1185">Reference proteome</keyword>